<dbReference type="PANTHER" id="PTHR34383:SF3">
    <property type="entry name" value="POLYPHOSPHATE:AMP PHOSPHOTRANSFERASE"/>
    <property type="match status" value="1"/>
</dbReference>
<dbReference type="eggNOG" id="COG2326">
    <property type="taxonomic scope" value="Bacteria"/>
</dbReference>
<dbReference type="PANTHER" id="PTHR34383">
    <property type="entry name" value="POLYPHOSPHATE:AMP PHOSPHOTRANSFERASE-RELATED"/>
    <property type="match status" value="1"/>
</dbReference>
<dbReference type="GeneID" id="65916823"/>
<dbReference type="NCBIfam" id="TIGR03709">
    <property type="entry name" value="PPK2_rel_1"/>
    <property type="match status" value="1"/>
</dbReference>
<dbReference type="RefSeq" id="WP_010009753.1">
    <property type="nucleotide sequence ID" value="NZ_AZCN01000002.1"/>
</dbReference>
<dbReference type="Gene3D" id="3.40.50.300">
    <property type="entry name" value="P-loop containing nucleotide triphosphate hydrolases"/>
    <property type="match status" value="1"/>
</dbReference>
<evidence type="ECO:0000256" key="2">
    <source>
        <dbReference type="ARBA" id="ARBA00022777"/>
    </source>
</evidence>
<dbReference type="GO" id="GO:0006797">
    <property type="term" value="P:polyphosphate metabolic process"/>
    <property type="evidence" value="ECO:0007669"/>
    <property type="project" value="InterPro"/>
</dbReference>
<dbReference type="InterPro" id="IPR022300">
    <property type="entry name" value="PPK2-rel_1"/>
</dbReference>
<reference evidence="4 5" key="1">
    <citation type="journal article" date="2015" name="Genome Announc.">
        <title>Expanding the biotechnology potential of lactobacilli through comparative genomics of 213 strains and associated genera.</title>
        <authorList>
            <person name="Sun Z."/>
            <person name="Harris H.M."/>
            <person name="McCann A."/>
            <person name="Guo C."/>
            <person name="Argimon S."/>
            <person name="Zhang W."/>
            <person name="Yang X."/>
            <person name="Jeffery I.B."/>
            <person name="Cooney J.C."/>
            <person name="Kagawa T.F."/>
            <person name="Liu W."/>
            <person name="Song Y."/>
            <person name="Salvetti E."/>
            <person name="Wrobel A."/>
            <person name="Rasinkangas P."/>
            <person name="Parkhill J."/>
            <person name="Rea M.C."/>
            <person name="O'Sullivan O."/>
            <person name="Ritari J."/>
            <person name="Douillard F.P."/>
            <person name="Paul Ross R."/>
            <person name="Yang R."/>
            <person name="Briner A.E."/>
            <person name="Felis G.E."/>
            <person name="de Vos W.M."/>
            <person name="Barrangou R."/>
            <person name="Klaenhammer T.R."/>
            <person name="Caufield P.W."/>
            <person name="Cui Y."/>
            <person name="Zhang H."/>
            <person name="O'Toole P.W."/>
        </authorList>
    </citation>
    <scope>NUCLEOTIDE SEQUENCE [LARGE SCALE GENOMIC DNA]</scope>
    <source>
        <strain evidence="4 5">DSM 20001</strain>
    </source>
</reference>
<accession>A0A0R1FBZ8</accession>
<dbReference type="InterPro" id="IPR016898">
    <property type="entry name" value="Polyphosphate_phosphotransfera"/>
</dbReference>
<comment type="caution">
    <text evidence="4">The sequence shown here is derived from an EMBL/GenBank/DDBJ whole genome shotgun (WGS) entry which is preliminary data.</text>
</comment>
<name>A0A0R1FBZ8_9LACO</name>
<protein>
    <recommendedName>
        <fullName evidence="3">Polyphosphate kinase-2-related domain-containing protein</fullName>
    </recommendedName>
</protein>
<evidence type="ECO:0000313" key="5">
    <source>
        <dbReference type="Proteomes" id="UP000051181"/>
    </source>
</evidence>
<feature type="domain" description="Polyphosphate kinase-2-related" evidence="3">
    <location>
        <begin position="36"/>
        <end position="267"/>
    </location>
</feature>
<evidence type="ECO:0000259" key="3">
    <source>
        <dbReference type="Pfam" id="PF03976"/>
    </source>
</evidence>
<gene>
    <name evidence="4" type="ORF">FD22_GL000783</name>
</gene>
<evidence type="ECO:0000256" key="1">
    <source>
        <dbReference type="ARBA" id="ARBA00022679"/>
    </source>
</evidence>
<dbReference type="PATRIC" id="fig|913848.6.peg.812"/>
<dbReference type="PIRSF" id="PIRSF028756">
    <property type="entry name" value="PPK2_prd"/>
    <property type="match status" value="1"/>
</dbReference>
<dbReference type="SUPFAM" id="SSF52540">
    <property type="entry name" value="P-loop containing nucleoside triphosphate hydrolases"/>
    <property type="match status" value="1"/>
</dbReference>
<dbReference type="EMBL" id="AZCN01000002">
    <property type="protein sequence ID" value="KRK19222.1"/>
    <property type="molecule type" value="Genomic_DNA"/>
</dbReference>
<evidence type="ECO:0000313" key="4">
    <source>
        <dbReference type="EMBL" id="KRK19222.1"/>
    </source>
</evidence>
<dbReference type="AlphaFoldDB" id="A0A0R1FBZ8"/>
<dbReference type="InterPro" id="IPR027417">
    <property type="entry name" value="P-loop_NTPase"/>
</dbReference>
<keyword evidence="1" id="KW-0808">Transferase</keyword>
<dbReference type="Proteomes" id="UP000051181">
    <property type="component" value="Unassembled WGS sequence"/>
</dbReference>
<dbReference type="Pfam" id="PF03976">
    <property type="entry name" value="PPK2"/>
    <property type="match status" value="1"/>
</dbReference>
<keyword evidence="2" id="KW-0418">Kinase</keyword>
<organism evidence="4 5">
    <name type="scientific">Loigolactobacillus coryniformis subsp. coryniformis KCTC 3167 = DSM 20001</name>
    <dbReference type="NCBI Taxonomy" id="913848"/>
    <lineage>
        <taxon>Bacteria</taxon>
        <taxon>Bacillati</taxon>
        <taxon>Bacillota</taxon>
        <taxon>Bacilli</taxon>
        <taxon>Lactobacillales</taxon>
        <taxon>Lactobacillaceae</taxon>
        <taxon>Loigolactobacillus</taxon>
    </lineage>
</organism>
<dbReference type="GO" id="GO:0008976">
    <property type="term" value="F:polyphosphate kinase activity"/>
    <property type="evidence" value="ECO:0007669"/>
    <property type="project" value="InterPro"/>
</dbReference>
<dbReference type="InterPro" id="IPR022488">
    <property type="entry name" value="PPK2-related"/>
</dbReference>
<sequence length="294" mass="34402">MESILDLDQYRYAGKKKLQLATWPTTIPAKLATSEIKSTIDKNIKQLASYQDELYAQSRYGVLIIFQALDAAGKDSMIRHILSGVNPEGIVVNNFKTPSKQDLAHDFLWRVHQVFPRRGQIGVFNRSYYEDVLVTQVHPEILLQENLPGIDQLSDIPTDFFRTRYQDLRHFETYANHCGYMVLKFFLHITPTEQKKRFARRIELPEKNWKFSAADIREAAFWPKYQRIYADVLQHTASNDDPWYIIPSDDKWASRLIVSQIINQQLSTLPLAYPSTSPQRRQELQQILWQLETK</sequence>
<proteinExistence type="predicted"/>